<sequence length="154" mass="16003">MSNDQPRTTTGSSDPATRRRIGQPAPGETERTVGQLVADASHDISALVQSEIKLAKAEVTKGLSFGGKGAALLGGAAFLGLLGLIFLFHTLAQVIAIWLPLWAGYLIVTIVLLAIAAVLGLIGLKALKKAKENTVPQKAIRNAQETVAAIKPGS</sequence>
<dbReference type="RefSeq" id="WP_338537545.1">
    <property type="nucleotide sequence ID" value="NZ_CP104874.1"/>
</dbReference>
<keyword evidence="2" id="KW-0812">Transmembrane</keyword>
<organism evidence="3 4">
    <name type="scientific">Janibacter terrae</name>
    <dbReference type="NCBI Taxonomy" id="103817"/>
    <lineage>
        <taxon>Bacteria</taxon>
        <taxon>Bacillati</taxon>
        <taxon>Actinomycetota</taxon>
        <taxon>Actinomycetes</taxon>
        <taxon>Micrococcales</taxon>
        <taxon>Intrasporangiaceae</taxon>
        <taxon>Janibacter</taxon>
    </lineage>
</organism>
<reference evidence="3 4" key="1">
    <citation type="submission" date="2022-09" db="EMBL/GenBank/DDBJ databases">
        <title>Complete genome sequence of Janibacter terrae strain COS04-44, PCL-degrading bacteria isolated from oil spilled coast.</title>
        <authorList>
            <person name="Park H."/>
            <person name="Kim J.Y."/>
            <person name="An S.H."/>
            <person name="Lee C.M."/>
            <person name="Weon H.-Y."/>
        </authorList>
    </citation>
    <scope>NUCLEOTIDE SEQUENCE [LARGE SCALE GENOMIC DNA]</scope>
    <source>
        <strain evidence="3 4">COS04-44</strain>
    </source>
</reference>
<evidence type="ECO:0000313" key="3">
    <source>
        <dbReference type="EMBL" id="WWF03991.1"/>
    </source>
</evidence>
<evidence type="ECO:0000256" key="1">
    <source>
        <dbReference type="SAM" id="MobiDB-lite"/>
    </source>
</evidence>
<accession>A0ABZ2FCI5</accession>
<feature type="region of interest" description="Disordered" evidence="1">
    <location>
        <begin position="1"/>
        <end position="30"/>
    </location>
</feature>
<keyword evidence="2" id="KW-1133">Transmembrane helix</keyword>
<proteinExistence type="predicted"/>
<keyword evidence="2" id="KW-0472">Membrane</keyword>
<name>A0ABZ2FCI5_9MICO</name>
<evidence type="ECO:0000256" key="2">
    <source>
        <dbReference type="SAM" id="Phobius"/>
    </source>
</evidence>
<dbReference type="Pfam" id="PF07332">
    <property type="entry name" value="Phage_holin_3_6"/>
    <property type="match status" value="1"/>
</dbReference>
<dbReference type="InterPro" id="IPR009937">
    <property type="entry name" value="Phage_holin_3_6"/>
</dbReference>
<feature type="transmembrane region" description="Helical" evidence="2">
    <location>
        <begin position="70"/>
        <end position="96"/>
    </location>
</feature>
<dbReference type="EMBL" id="CP104874">
    <property type="protein sequence ID" value="WWF03991.1"/>
    <property type="molecule type" value="Genomic_DNA"/>
</dbReference>
<evidence type="ECO:0000313" key="4">
    <source>
        <dbReference type="Proteomes" id="UP001381003"/>
    </source>
</evidence>
<protein>
    <submittedName>
        <fullName evidence="3">Phage holin family protein</fullName>
    </submittedName>
</protein>
<gene>
    <name evidence="3" type="ORF">N5P18_09770</name>
</gene>
<feature type="transmembrane region" description="Helical" evidence="2">
    <location>
        <begin position="102"/>
        <end position="124"/>
    </location>
</feature>
<feature type="compositionally biased region" description="Polar residues" evidence="1">
    <location>
        <begin position="1"/>
        <end position="15"/>
    </location>
</feature>
<dbReference type="Proteomes" id="UP001381003">
    <property type="component" value="Chromosome"/>
</dbReference>
<keyword evidence="4" id="KW-1185">Reference proteome</keyword>